<evidence type="ECO:0000256" key="1">
    <source>
        <dbReference type="SAM" id="MobiDB-lite"/>
    </source>
</evidence>
<dbReference type="Gene3D" id="1.10.10.60">
    <property type="entry name" value="Homeodomain-like"/>
    <property type="match status" value="1"/>
</dbReference>
<feature type="region of interest" description="Disordered" evidence="1">
    <location>
        <begin position="412"/>
        <end position="469"/>
    </location>
</feature>
<dbReference type="PANTHER" id="PTHR35004">
    <property type="entry name" value="TRANSPOSASE RV3428C-RELATED"/>
    <property type="match status" value="1"/>
</dbReference>
<keyword evidence="4" id="KW-1185">Reference proteome</keyword>
<evidence type="ECO:0000313" key="3">
    <source>
        <dbReference type="EMBL" id="GAA2228829.1"/>
    </source>
</evidence>
<proteinExistence type="predicted"/>
<name>A0ABN3DE94_9ACTN</name>
<dbReference type="RefSeq" id="WP_344634574.1">
    <property type="nucleotide sequence ID" value="NZ_BAAATR010000002.1"/>
</dbReference>
<dbReference type="Pfam" id="PF22483">
    <property type="entry name" value="Mu-transpos_C_2"/>
    <property type="match status" value="1"/>
</dbReference>
<evidence type="ECO:0000313" key="4">
    <source>
        <dbReference type="Proteomes" id="UP001500305"/>
    </source>
</evidence>
<comment type="caution">
    <text evidence="3">The sequence shown here is derived from an EMBL/GenBank/DDBJ whole genome shotgun (WGS) entry which is preliminary data.</text>
</comment>
<feature type="region of interest" description="Disordered" evidence="1">
    <location>
        <begin position="273"/>
        <end position="296"/>
    </location>
</feature>
<gene>
    <name evidence="3" type="ORF">GCM10010430_05760</name>
</gene>
<evidence type="ECO:0000259" key="2">
    <source>
        <dbReference type="Pfam" id="PF22483"/>
    </source>
</evidence>
<feature type="compositionally biased region" description="Basic and acidic residues" evidence="1">
    <location>
        <begin position="412"/>
        <end position="430"/>
    </location>
</feature>
<sequence>MLTREEYSDAQELRRQGWSISAIARQLGRDRKTVRAYLDGDRIAGVRSPVQDEFSRFLPYSRQRLTDDPHLPASVLFGEVVALGYPGGYSTFTRALRRREVRPPCGLCRRDRQQGDGAWPPADEEIRFEWLRLPDPPAGWDCGGHALLLTGSLTRQGRWRGVLAESTDLPELVEAMDQVMRRLGGTAGRWRFDRTPTVCCPTTGRPTQAFAEVARYYGVAVEFPPPGRADRADGTGSPHHQAVRRWWRGVPDGTGLWDAQDGLDRLARRMDARRRPVDEEGAPPDARELLDLPDTPFPARLRTRRTVTSQGRVSFRGNWYPVPADLSGAVVQVCRRLDEPFLSITTGGGAVIARHPLAPQGAGLTLTGSGGAIVLERPARTGRTSHPDIPPCQRETGARPLSREALAEAAALREPRPAPAAGRDEPDHPAVARPVGDTAPRLDEGVPRLARSTPCVAATVTTGTSTGTR</sequence>
<feature type="compositionally biased region" description="Low complexity" evidence="1">
    <location>
        <begin position="456"/>
        <end position="469"/>
    </location>
</feature>
<dbReference type="Proteomes" id="UP001500305">
    <property type="component" value="Unassembled WGS sequence"/>
</dbReference>
<dbReference type="InterPro" id="IPR054353">
    <property type="entry name" value="IstA-like_C"/>
</dbReference>
<protein>
    <submittedName>
        <fullName evidence="3">DDE-type integrase/transposase/recombinase</fullName>
    </submittedName>
</protein>
<dbReference type="PANTHER" id="PTHR35004:SF8">
    <property type="entry name" value="TRANSPOSASE RV3428C-RELATED"/>
    <property type="match status" value="1"/>
</dbReference>
<feature type="region of interest" description="Disordered" evidence="1">
    <location>
        <begin position="380"/>
        <end position="400"/>
    </location>
</feature>
<accession>A0ABN3DE94</accession>
<organism evidence="3 4">
    <name type="scientific">Kitasatospora cystarginea</name>
    <dbReference type="NCBI Taxonomy" id="58350"/>
    <lineage>
        <taxon>Bacteria</taxon>
        <taxon>Bacillati</taxon>
        <taxon>Actinomycetota</taxon>
        <taxon>Actinomycetes</taxon>
        <taxon>Kitasatosporales</taxon>
        <taxon>Streptomycetaceae</taxon>
        <taxon>Kitasatospora</taxon>
    </lineage>
</organism>
<dbReference type="EMBL" id="BAAATR010000002">
    <property type="protein sequence ID" value="GAA2228829.1"/>
    <property type="molecule type" value="Genomic_DNA"/>
</dbReference>
<feature type="domain" description="Transposase for insertion sequence element IS21-like C-terminal" evidence="2">
    <location>
        <begin position="292"/>
        <end position="358"/>
    </location>
</feature>
<reference evidence="3 4" key="1">
    <citation type="journal article" date="2019" name="Int. J. Syst. Evol. Microbiol.">
        <title>The Global Catalogue of Microorganisms (GCM) 10K type strain sequencing project: providing services to taxonomists for standard genome sequencing and annotation.</title>
        <authorList>
            <consortium name="The Broad Institute Genomics Platform"/>
            <consortium name="The Broad Institute Genome Sequencing Center for Infectious Disease"/>
            <person name="Wu L."/>
            <person name="Ma J."/>
        </authorList>
    </citation>
    <scope>NUCLEOTIDE SEQUENCE [LARGE SCALE GENOMIC DNA]</scope>
    <source>
        <strain evidence="3 4">JCM 7356</strain>
    </source>
</reference>